<accession>A0AAV8ZEG5</accession>
<gene>
    <name evidence="1" type="ORF">NQ318_001185</name>
</gene>
<evidence type="ECO:0000313" key="2">
    <source>
        <dbReference type="Proteomes" id="UP001162162"/>
    </source>
</evidence>
<reference evidence="1" key="1">
    <citation type="journal article" date="2023" name="Insect Mol. Biol.">
        <title>Genome sequencing provides insights into the evolution of gene families encoding plant cell wall-degrading enzymes in longhorned beetles.</title>
        <authorList>
            <person name="Shin N.R."/>
            <person name="Okamura Y."/>
            <person name="Kirsch R."/>
            <person name="Pauchet Y."/>
        </authorList>
    </citation>
    <scope>NUCLEOTIDE SEQUENCE</scope>
    <source>
        <strain evidence="1">AMC_N1</strain>
    </source>
</reference>
<dbReference type="Proteomes" id="UP001162162">
    <property type="component" value="Unassembled WGS sequence"/>
</dbReference>
<comment type="caution">
    <text evidence="1">The sequence shown here is derived from an EMBL/GenBank/DDBJ whole genome shotgun (WGS) entry which is preliminary data.</text>
</comment>
<keyword evidence="2" id="KW-1185">Reference proteome</keyword>
<organism evidence="1 2">
    <name type="scientific">Aromia moschata</name>
    <dbReference type="NCBI Taxonomy" id="1265417"/>
    <lineage>
        <taxon>Eukaryota</taxon>
        <taxon>Metazoa</taxon>
        <taxon>Ecdysozoa</taxon>
        <taxon>Arthropoda</taxon>
        <taxon>Hexapoda</taxon>
        <taxon>Insecta</taxon>
        <taxon>Pterygota</taxon>
        <taxon>Neoptera</taxon>
        <taxon>Endopterygota</taxon>
        <taxon>Coleoptera</taxon>
        <taxon>Polyphaga</taxon>
        <taxon>Cucujiformia</taxon>
        <taxon>Chrysomeloidea</taxon>
        <taxon>Cerambycidae</taxon>
        <taxon>Cerambycinae</taxon>
        <taxon>Callichromatini</taxon>
        <taxon>Aromia</taxon>
    </lineage>
</organism>
<protein>
    <submittedName>
        <fullName evidence="1">Uncharacterized protein</fullName>
    </submittedName>
</protein>
<proteinExistence type="predicted"/>
<dbReference type="EMBL" id="JAPWTK010000002">
    <property type="protein sequence ID" value="KAJ8962786.1"/>
    <property type="molecule type" value="Genomic_DNA"/>
</dbReference>
<name>A0AAV8ZEG5_9CUCU</name>
<evidence type="ECO:0000313" key="1">
    <source>
        <dbReference type="EMBL" id="KAJ8962786.1"/>
    </source>
</evidence>
<sequence>MALKFNFLQYSSAFLMNIVPYPFPLNDVAITTDSTKHASFMLGITESFRCPMRFLPCKSINDVGNLSQEFCKLCNRAVSLLFHSSLIRRQQSIIYSGGGFTSRLSRLEPRANKSNVFTLETHVLKNLTVITRVRKSRLTACNSAFTYSAFPHEIGVHREVSVSGVGMQGVEPCVVAQTSEL</sequence>
<dbReference type="AlphaFoldDB" id="A0AAV8ZEG5"/>